<protein>
    <recommendedName>
        <fullName evidence="4">AAA domain-containing protein</fullName>
    </recommendedName>
</protein>
<dbReference type="Proteomes" id="UP000295807">
    <property type="component" value="Unassembled WGS sequence"/>
</dbReference>
<feature type="coiled-coil region" evidence="1">
    <location>
        <begin position="378"/>
        <end position="405"/>
    </location>
</feature>
<proteinExistence type="predicted"/>
<sequence length="576" mass="66944">MKTTLYINSVLVYSERNNKFFYTKFKDRLNVIYGKNTSGKSTLIQLLLFAFGINDNKIKLAEILSEEIFVRLDCTVTRERGCEPYVFLRQDETLFIREKGRKVLRFNGISGDSSAEHIKLKKYFSKLFNFGLQLESNSGVSEAPIETIFLPYYISQEVGWVYLRKSFTNLNFYKNFKEDFLDYYLGIESALDREEKRKIERNISRLNSQIKFFTEVERDSPDFKLANAVTKALNGKANQLLVEITGNKEKLMDLENDYVDNSNKLTFYSKRLAVVSKVKRNHQNQEPGKDNCPTCNQILPSGIENAYAFFQEGNDTIALKKDLKEKIKQTQSTLNALSKKIEIKRSDMSASFKIFNRYSEEDVTLEKYIDHRVNIQLLENLNKQIGQLTLELETERERLKDYKTEDEILFEREKKNKVFKDIYSRYISDLGLPNVSEDRFSKLYDISSFPFQGVHLHLAVMSYHFAFNYLITDTVTIHRLPFILDSIFKEDVEGGNRIKILNFINANFPRDTQTILSIADDSNIDSRIGQYKADIFKDNAHMICIGNGTEERALLKSNDDSQKALIEDSFEILEAI</sequence>
<keyword evidence="3" id="KW-1185">Reference proteome</keyword>
<dbReference type="AlphaFoldDB" id="A0A4R3KL96"/>
<accession>A0A4R3KL96</accession>
<keyword evidence="1" id="KW-0175">Coiled coil</keyword>
<evidence type="ECO:0008006" key="4">
    <source>
        <dbReference type="Google" id="ProtNLM"/>
    </source>
</evidence>
<dbReference type="Gene3D" id="3.40.50.300">
    <property type="entry name" value="P-loop containing nucleotide triphosphate hydrolases"/>
    <property type="match status" value="1"/>
</dbReference>
<feature type="coiled-coil region" evidence="1">
    <location>
        <begin position="196"/>
        <end position="257"/>
    </location>
</feature>
<evidence type="ECO:0000313" key="2">
    <source>
        <dbReference type="EMBL" id="TCS84762.1"/>
    </source>
</evidence>
<evidence type="ECO:0000313" key="3">
    <source>
        <dbReference type="Proteomes" id="UP000295807"/>
    </source>
</evidence>
<name>A0A4R3KL96_9SPHI</name>
<organism evidence="2 3">
    <name type="scientific">Anseongella ginsenosidimutans</name>
    <dbReference type="NCBI Taxonomy" id="496056"/>
    <lineage>
        <taxon>Bacteria</taxon>
        <taxon>Pseudomonadati</taxon>
        <taxon>Bacteroidota</taxon>
        <taxon>Sphingobacteriia</taxon>
        <taxon>Sphingobacteriales</taxon>
        <taxon>Sphingobacteriaceae</taxon>
        <taxon>Anseongella</taxon>
    </lineage>
</organism>
<evidence type="ECO:0000256" key="1">
    <source>
        <dbReference type="SAM" id="Coils"/>
    </source>
</evidence>
<gene>
    <name evidence="2" type="ORF">EDD80_11831</name>
</gene>
<dbReference type="EMBL" id="SMAD01000018">
    <property type="protein sequence ID" value="TCS84762.1"/>
    <property type="molecule type" value="Genomic_DNA"/>
</dbReference>
<dbReference type="InterPro" id="IPR027417">
    <property type="entry name" value="P-loop_NTPase"/>
</dbReference>
<dbReference type="SUPFAM" id="SSF52540">
    <property type="entry name" value="P-loop containing nucleoside triphosphate hydrolases"/>
    <property type="match status" value="1"/>
</dbReference>
<dbReference type="OrthoDB" id="853948at2"/>
<comment type="caution">
    <text evidence="2">The sequence shown here is derived from an EMBL/GenBank/DDBJ whole genome shotgun (WGS) entry which is preliminary data.</text>
</comment>
<dbReference type="RefSeq" id="WP_132130663.1">
    <property type="nucleotide sequence ID" value="NZ_CP042432.1"/>
</dbReference>
<reference evidence="2 3" key="1">
    <citation type="submission" date="2019-03" db="EMBL/GenBank/DDBJ databases">
        <title>Genomic Encyclopedia of Type Strains, Phase IV (KMG-IV): sequencing the most valuable type-strain genomes for metagenomic binning, comparative biology and taxonomic classification.</title>
        <authorList>
            <person name="Goeker M."/>
        </authorList>
    </citation>
    <scope>NUCLEOTIDE SEQUENCE [LARGE SCALE GENOMIC DNA]</scope>
    <source>
        <strain evidence="2 3">DSM 21100</strain>
    </source>
</reference>